<proteinExistence type="inferred from homology"/>
<keyword evidence="2 6" id="KW-0489">Methyltransferase</keyword>
<dbReference type="AlphaFoldDB" id="A0A5B3H208"/>
<dbReference type="Gene3D" id="3.30.1330.30">
    <property type="match status" value="1"/>
</dbReference>
<dbReference type="Pfam" id="PF22435">
    <property type="entry name" value="MRM3-like_sub_bind"/>
    <property type="match status" value="1"/>
</dbReference>
<gene>
    <name evidence="6" type="ORF">F2Y10_03905</name>
</gene>
<feature type="domain" description="tRNA/rRNA methyltransferase SpoU type" evidence="4">
    <location>
        <begin position="97"/>
        <end position="238"/>
    </location>
</feature>
<organism evidence="6 7">
    <name type="scientific">Alistipes onderdonkii</name>
    <dbReference type="NCBI Taxonomy" id="328813"/>
    <lineage>
        <taxon>Bacteria</taxon>
        <taxon>Pseudomonadati</taxon>
        <taxon>Bacteroidota</taxon>
        <taxon>Bacteroidia</taxon>
        <taxon>Bacteroidales</taxon>
        <taxon>Rikenellaceae</taxon>
        <taxon>Alistipes</taxon>
    </lineage>
</organism>
<dbReference type="CDD" id="cd18109">
    <property type="entry name" value="SpoU-like_RNA-MTase"/>
    <property type="match status" value="1"/>
</dbReference>
<dbReference type="GO" id="GO:0032259">
    <property type="term" value="P:methylation"/>
    <property type="evidence" value="ECO:0007669"/>
    <property type="project" value="UniProtKB-KW"/>
</dbReference>
<dbReference type="InterPro" id="IPR029064">
    <property type="entry name" value="Ribosomal_eL30-like_sf"/>
</dbReference>
<evidence type="ECO:0000259" key="5">
    <source>
        <dbReference type="Pfam" id="PF22435"/>
    </source>
</evidence>
<name>A0A5B3H208_9BACT</name>
<feature type="domain" description="MRM3-like substrate binding" evidence="5">
    <location>
        <begin position="5"/>
        <end position="52"/>
    </location>
</feature>
<dbReference type="SUPFAM" id="SSF55315">
    <property type="entry name" value="L30e-like"/>
    <property type="match status" value="1"/>
</dbReference>
<dbReference type="SUPFAM" id="SSF75217">
    <property type="entry name" value="alpha/beta knot"/>
    <property type="match status" value="1"/>
</dbReference>
<dbReference type="GO" id="GO:0006396">
    <property type="term" value="P:RNA processing"/>
    <property type="evidence" value="ECO:0007669"/>
    <property type="project" value="InterPro"/>
</dbReference>
<dbReference type="InterPro" id="IPR029026">
    <property type="entry name" value="tRNA_m1G_MTases_N"/>
</dbReference>
<evidence type="ECO:0000259" key="4">
    <source>
        <dbReference type="Pfam" id="PF00588"/>
    </source>
</evidence>
<dbReference type="GO" id="GO:0008173">
    <property type="term" value="F:RNA methyltransferase activity"/>
    <property type="evidence" value="ECO:0007669"/>
    <property type="project" value="InterPro"/>
</dbReference>
<evidence type="ECO:0000256" key="2">
    <source>
        <dbReference type="ARBA" id="ARBA00022603"/>
    </source>
</evidence>
<dbReference type="EMBL" id="VVXH01000003">
    <property type="protein sequence ID" value="KAA2379893.1"/>
    <property type="molecule type" value="Genomic_DNA"/>
</dbReference>
<reference evidence="6 7" key="1">
    <citation type="journal article" date="2019" name="Nat. Med.">
        <title>A library of human gut bacterial isolates paired with longitudinal multiomics data enables mechanistic microbiome research.</title>
        <authorList>
            <person name="Poyet M."/>
            <person name="Groussin M."/>
            <person name="Gibbons S.M."/>
            <person name="Avila-Pacheco J."/>
            <person name="Jiang X."/>
            <person name="Kearney S.M."/>
            <person name="Perrotta A.R."/>
            <person name="Berdy B."/>
            <person name="Zhao S."/>
            <person name="Lieberman T.D."/>
            <person name="Swanson P.K."/>
            <person name="Smith M."/>
            <person name="Roesemann S."/>
            <person name="Alexander J.E."/>
            <person name="Rich S.A."/>
            <person name="Livny J."/>
            <person name="Vlamakis H."/>
            <person name="Clish C."/>
            <person name="Bullock K."/>
            <person name="Deik A."/>
            <person name="Scott J."/>
            <person name="Pierce K.A."/>
            <person name="Xavier R.J."/>
            <person name="Alm E.J."/>
        </authorList>
    </citation>
    <scope>NUCLEOTIDE SEQUENCE [LARGE SCALE GENOMIC DNA]</scope>
    <source>
        <strain evidence="6 7">BIOML-A266</strain>
    </source>
</reference>
<evidence type="ECO:0000313" key="7">
    <source>
        <dbReference type="Proteomes" id="UP000322940"/>
    </source>
</evidence>
<accession>A0A5B3H208</accession>
<comment type="similarity">
    <text evidence="1">Belongs to the class IV-like SAM-binding methyltransferase superfamily. RNA methyltransferase TrmH family.</text>
</comment>
<evidence type="ECO:0000313" key="6">
    <source>
        <dbReference type="EMBL" id="KAA2379893.1"/>
    </source>
</evidence>
<keyword evidence="3 6" id="KW-0808">Transferase</keyword>
<dbReference type="InterPro" id="IPR001537">
    <property type="entry name" value="SpoU_MeTrfase"/>
</dbReference>
<evidence type="ECO:0000256" key="1">
    <source>
        <dbReference type="ARBA" id="ARBA00007228"/>
    </source>
</evidence>
<dbReference type="RefSeq" id="WP_130064663.1">
    <property type="nucleotide sequence ID" value="NZ_JAHOOA010000002.1"/>
</dbReference>
<comment type="caution">
    <text evidence="6">The sequence shown here is derived from an EMBL/GenBank/DDBJ whole genome shotgun (WGS) entry which is preliminary data.</text>
</comment>
<protein>
    <submittedName>
        <fullName evidence="6">RNA methyltransferase</fullName>
    </submittedName>
</protein>
<dbReference type="InterPro" id="IPR053888">
    <property type="entry name" value="MRM3-like_sub_bind"/>
</dbReference>
<dbReference type="Proteomes" id="UP000322940">
    <property type="component" value="Unassembled WGS sequence"/>
</dbReference>
<dbReference type="InterPro" id="IPR029028">
    <property type="entry name" value="Alpha/beta_knot_MTases"/>
</dbReference>
<sequence>MTKADIQLVRALAGKRGRTEHGLFVAEGEKLIGELRTSHLVVRKIFALEGLFAGPEVEVVGTKEMERLSLLKTASNSLALVEIPHYGLDMRALAGRLTLALDDVQNPGNLGTIVRLADWFGITDIVCSEASADCFNPKVVQATMGAILRVRVHYTDLGGFLRRAADAGLPVCGTFLEGENIYGASLPEAGIVVMGNEGRGISDAAAATVTRKLFIPPYPADRRGSESLNVAMATGIVCAEFRRQAGTGGPGQARRSKK</sequence>
<dbReference type="Gene3D" id="3.40.1280.10">
    <property type="match status" value="1"/>
</dbReference>
<dbReference type="PANTHER" id="PTHR43191">
    <property type="entry name" value="RRNA METHYLTRANSFERASE 3"/>
    <property type="match status" value="1"/>
</dbReference>
<dbReference type="Pfam" id="PF00588">
    <property type="entry name" value="SpoU_methylase"/>
    <property type="match status" value="1"/>
</dbReference>
<dbReference type="InterPro" id="IPR051259">
    <property type="entry name" value="rRNA_Methyltransferase"/>
</dbReference>
<dbReference type="GO" id="GO:0003723">
    <property type="term" value="F:RNA binding"/>
    <property type="evidence" value="ECO:0007669"/>
    <property type="project" value="InterPro"/>
</dbReference>
<dbReference type="PANTHER" id="PTHR43191:SF2">
    <property type="entry name" value="RRNA METHYLTRANSFERASE 3, MITOCHONDRIAL"/>
    <property type="match status" value="1"/>
</dbReference>
<evidence type="ECO:0000256" key="3">
    <source>
        <dbReference type="ARBA" id="ARBA00022679"/>
    </source>
</evidence>